<feature type="domain" description="FAD dependent oxidoreductase" evidence="2">
    <location>
        <begin position="11"/>
        <end position="141"/>
    </location>
</feature>
<keyword evidence="1" id="KW-0560">Oxidoreductase</keyword>
<evidence type="ECO:0000256" key="1">
    <source>
        <dbReference type="ARBA" id="ARBA00023002"/>
    </source>
</evidence>
<evidence type="ECO:0000313" key="3">
    <source>
        <dbReference type="EMBL" id="GGB34994.1"/>
    </source>
</evidence>
<evidence type="ECO:0000313" key="4">
    <source>
        <dbReference type="Proteomes" id="UP000636793"/>
    </source>
</evidence>
<reference evidence="3" key="2">
    <citation type="submission" date="2020-09" db="EMBL/GenBank/DDBJ databases">
        <authorList>
            <person name="Sun Q."/>
            <person name="Zhou Y."/>
        </authorList>
    </citation>
    <scope>NUCLEOTIDE SEQUENCE</scope>
    <source>
        <strain evidence="3">CGMCC 1.15085</strain>
    </source>
</reference>
<dbReference type="Gene3D" id="3.50.50.60">
    <property type="entry name" value="FAD/NAD(P)-binding domain"/>
    <property type="match status" value="1"/>
</dbReference>
<protein>
    <recommendedName>
        <fullName evidence="2">FAD dependent oxidoreductase domain-containing protein</fullName>
    </recommendedName>
</protein>
<gene>
    <name evidence="3" type="ORF">GCM10011492_27070</name>
</gene>
<organism evidence="3 4">
    <name type="scientific">Flexivirga endophytica</name>
    <dbReference type="NCBI Taxonomy" id="1849103"/>
    <lineage>
        <taxon>Bacteria</taxon>
        <taxon>Bacillati</taxon>
        <taxon>Actinomycetota</taxon>
        <taxon>Actinomycetes</taxon>
        <taxon>Micrococcales</taxon>
        <taxon>Dermacoccaceae</taxon>
        <taxon>Flexivirga</taxon>
    </lineage>
</organism>
<dbReference type="Proteomes" id="UP000636793">
    <property type="component" value="Unassembled WGS sequence"/>
</dbReference>
<dbReference type="PANTHER" id="PTHR13847:SF289">
    <property type="entry name" value="GLYCINE OXIDASE"/>
    <property type="match status" value="1"/>
</dbReference>
<accession>A0A916WUE7</accession>
<keyword evidence="4" id="KW-1185">Reference proteome</keyword>
<dbReference type="AlphaFoldDB" id="A0A916WUE7"/>
<reference evidence="3" key="1">
    <citation type="journal article" date="2014" name="Int. J. Syst. Evol. Microbiol.">
        <title>Complete genome sequence of Corynebacterium casei LMG S-19264T (=DSM 44701T), isolated from a smear-ripened cheese.</title>
        <authorList>
            <consortium name="US DOE Joint Genome Institute (JGI-PGF)"/>
            <person name="Walter F."/>
            <person name="Albersmeier A."/>
            <person name="Kalinowski J."/>
            <person name="Ruckert C."/>
        </authorList>
    </citation>
    <scope>NUCLEOTIDE SEQUENCE</scope>
    <source>
        <strain evidence="3">CGMCC 1.15085</strain>
    </source>
</reference>
<sequence>MLPTDLSGHDGIRPVKGELIDLEVAAPAVHAMIRTRVDRVPVYLVPHDDHHLTVGATSEQVGADTNPTVRAAHDLLVAATTVVPELRDAAIVAHRVGLRPAMTDNRPLLGSSPRPGLTVATGHYRHGFLLAPLTAEIVGDRVVHALSQGDLS</sequence>
<comment type="caution">
    <text evidence="3">The sequence shown here is derived from an EMBL/GenBank/DDBJ whole genome shotgun (WGS) entry which is preliminary data.</text>
</comment>
<dbReference type="GO" id="GO:0005737">
    <property type="term" value="C:cytoplasm"/>
    <property type="evidence" value="ECO:0007669"/>
    <property type="project" value="TreeGrafter"/>
</dbReference>
<proteinExistence type="predicted"/>
<dbReference type="Gene3D" id="3.30.9.10">
    <property type="entry name" value="D-Amino Acid Oxidase, subunit A, domain 2"/>
    <property type="match status" value="1"/>
</dbReference>
<evidence type="ECO:0000259" key="2">
    <source>
        <dbReference type="Pfam" id="PF01266"/>
    </source>
</evidence>
<dbReference type="Pfam" id="PF01266">
    <property type="entry name" value="DAO"/>
    <property type="match status" value="1"/>
</dbReference>
<name>A0A916WUE7_9MICO</name>
<dbReference type="SUPFAM" id="SSF54373">
    <property type="entry name" value="FAD-linked reductases, C-terminal domain"/>
    <property type="match status" value="1"/>
</dbReference>
<dbReference type="EMBL" id="BMHI01000004">
    <property type="protein sequence ID" value="GGB34994.1"/>
    <property type="molecule type" value="Genomic_DNA"/>
</dbReference>
<dbReference type="PANTHER" id="PTHR13847">
    <property type="entry name" value="SARCOSINE DEHYDROGENASE-RELATED"/>
    <property type="match status" value="1"/>
</dbReference>
<dbReference type="InterPro" id="IPR006076">
    <property type="entry name" value="FAD-dep_OxRdtase"/>
</dbReference>
<dbReference type="GO" id="GO:0016491">
    <property type="term" value="F:oxidoreductase activity"/>
    <property type="evidence" value="ECO:0007669"/>
    <property type="project" value="UniProtKB-KW"/>
</dbReference>
<dbReference type="SUPFAM" id="SSF51971">
    <property type="entry name" value="Nucleotide-binding domain"/>
    <property type="match status" value="1"/>
</dbReference>
<dbReference type="InterPro" id="IPR036188">
    <property type="entry name" value="FAD/NAD-bd_sf"/>
</dbReference>